<feature type="region of interest" description="Disordered" evidence="1">
    <location>
        <begin position="1"/>
        <end position="183"/>
    </location>
</feature>
<dbReference type="AlphaFoldDB" id="A0A0C3AWN9"/>
<evidence type="ECO:0000313" key="3">
    <source>
        <dbReference type="EMBL" id="KIM23641.1"/>
    </source>
</evidence>
<evidence type="ECO:0000259" key="2">
    <source>
        <dbReference type="Pfam" id="PF15377"/>
    </source>
</evidence>
<dbReference type="EMBL" id="KN824334">
    <property type="protein sequence ID" value="KIM23641.1"/>
    <property type="molecule type" value="Genomic_DNA"/>
</dbReference>
<dbReference type="Proteomes" id="UP000054097">
    <property type="component" value="Unassembled WGS sequence"/>
</dbReference>
<reference evidence="4" key="2">
    <citation type="submission" date="2015-01" db="EMBL/GenBank/DDBJ databases">
        <title>Evolutionary Origins and Diversification of the Mycorrhizal Mutualists.</title>
        <authorList>
            <consortium name="DOE Joint Genome Institute"/>
            <consortium name="Mycorrhizal Genomics Consortium"/>
            <person name="Kohler A."/>
            <person name="Kuo A."/>
            <person name="Nagy L.G."/>
            <person name="Floudas D."/>
            <person name="Copeland A."/>
            <person name="Barry K.W."/>
            <person name="Cichocki N."/>
            <person name="Veneault-Fourrey C."/>
            <person name="LaButti K."/>
            <person name="Lindquist E.A."/>
            <person name="Lipzen A."/>
            <person name="Lundell T."/>
            <person name="Morin E."/>
            <person name="Murat C."/>
            <person name="Riley R."/>
            <person name="Ohm R."/>
            <person name="Sun H."/>
            <person name="Tunlid A."/>
            <person name="Henrissat B."/>
            <person name="Grigoriev I.V."/>
            <person name="Hibbett D.S."/>
            <person name="Martin F."/>
        </authorList>
    </citation>
    <scope>NUCLEOTIDE SEQUENCE [LARGE SCALE GENOMIC DNA]</scope>
    <source>
        <strain evidence="4">MAFF 305830</strain>
    </source>
</reference>
<feature type="compositionally biased region" description="Polar residues" evidence="1">
    <location>
        <begin position="92"/>
        <end position="115"/>
    </location>
</feature>
<feature type="compositionally biased region" description="Basic and acidic residues" evidence="1">
    <location>
        <begin position="14"/>
        <end position="30"/>
    </location>
</feature>
<organism evidence="3 4">
    <name type="scientific">Serendipita vermifera MAFF 305830</name>
    <dbReference type="NCBI Taxonomy" id="933852"/>
    <lineage>
        <taxon>Eukaryota</taxon>
        <taxon>Fungi</taxon>
        <taxon>Dikarya</taxon>
        <taxon>Basidiomycota</taxon>
        <taxon>Agaricomycotina</taxon>
        <taxon>Agaricomycetes</taxon>
        <taxon>Sebacinales</taxon>
        <taxon>Serendipitaceae</taxon>
        <taxon>Serendipita</taxon>
    </lineage>
</organism>
<accession>A0A0C3AWN9</accession>
<evidence type="ECO:0000313" key="4">
    <source>
        <dbReference type="Proteomes" id="UP000054097"/>
    </source>
</evidence>
<keyword evidence="4" id="KW-1185">Reference proteome</keyword>
<dbReference type="STRING" id="933852.A0A0C3AWN9"/>
<sequence>MRMRRNMQMATIDEFGREIRRGSEEPEPSKKAGGTASRRDRNPEEDEEDEMPVVVVIKEGKHLSAREAENERRRARGLSPLPDPDEQDISPAETTTQGSAAPTSTPGARPSNTKAKSVVQIGGKVGGAKRKVPLGGRDDEQDAGSAANKRIKGASGDGVQKKDKKDKTKKKAVKGLLSFGDDG</sequence>
<dbReference type="InterPro" id="IPR027911">
    <property type="entry name" value="DUF4604"/>
</dbReference>
<reference evidence="3 4" key="1">
    <citation type="submission" date="2014-04" db="EMBL/GenBank/DDBJ databases">
        <authorList>
            <consortium name="DOE Joint Genome Institute"/>
            <person name="Kuo A."/>
            <person name="Zuccaro A."/>
            <person name="Kohler A."/>
            <person name="Nagy L.G."/>
            <person name="Floudas D."/>
            <person name="Copeland A."/>
            <person name="Barry K.W."/>
            <person name="Cichocki N."/>
            <person name="Veneault-Fourrey C."/>
            <person name="LaButti K."/>
            <person name="Lindquist E.A."/>
            <person name="Lipzen A."/>
            <person name="Lundell T."/>
            <person name="Morin E."/>
            <person name="Murat C."/>
            <person name="Sun H."/>
            <person name="Tunlid A."/>
            <person name="Henrissat B."/>
            <person name="Grigoriev I.V."/>
            <person name="Hibbett D.S."/>
            <person name="Martin F."/>
            <person name="Nordberg H.P."/>
            <person name="Cantor M.N."/>
            <person name="Hua S.X."/>
        </authorList>
    </citation>
    <scope>NUCLEOTIDE SEQUENCE [LARGE SCALE GENOMIC DNA]</scope>
    <source>
        <strain evidence="3 4">MAFF 305830</strain>
    </source>
</reference>
<name>A0A0C3AWN9_SERVB</name>
<proteinExistence type="predicted"/>
<gene>
    <name evidence="3" type="ORF">M408DRAFT_27732</name>
</gene>
<feature type="compositionally biased region" description="Basic and acidic residues" evidence="1">
    <location>
        <begin position="58"/>
        <end position="72"/>
    </location>
</feature>
<feature type="domain" description="DUF4604" evidence="2">
    <location>
        <begin position="32"/>
        <end position="182"/>
    </location>
</feature>
<protein>
    <recommendedName>
        <fullName evidence="2">DUF4604 domain-containing protein</fullName>
    </recommendedName>
</protein>
<evidence type="ECO:0000256" key="1">
    <source>
        <dbReference type="SAM" id="MobiDB-lite"/>
    </source>
</evidence>
<dbReference type="HOGENOM" id="CLU_122481_0_0_1"/>
<dbReference type="Pfam" id="PF15377">
    <property type="entry name" value="DUF4604"/>
    <property type="match status" value="1"/>
</dbReference>